<name>A0A075WD80_ARCFL</name>
<organism evidence="1 2">
    <name type="scientific">Archaeoglobus fulgidus DSM 8774</name>
    <dbReference type="NCBI Taxonomy" id="1344584"/>
    <lineage>
        <taxon>Archaea</taxon>
        <taxon>Methanobacteriati</taxon>
        <taxon>Methanobacteriota</taxon>
        <taxon>Archaeoglobi</taxon>
        <taxon>Archaeoglobales</taxon>
        <taxon>Archaeoglobaceae</taxon>
        <taxon>Archaeoglobus</taxon>
    </lineage>
</organism>
<sequence length="150" mass="17270">MQDQVERVFDRIVESVRKDFEAGKEPFPHAILLDGDEPRAVVGLGFVDDLTKQFTFTILLPQIIKIHRPTACIVVLPFRMRRLVKDVLLLESDVEDVVMVHEIDAVKLQSVLIVKRKGKAEVIEVEEEKMQTPLLDPVREVLKEIWSDMI</sequence>
<accession>A0A075WD80</accession>
<gene>
    <name evidence="1" type="ORF">AFULGI_00016280</name>
</gene>
<dbReference type="HOGENOM" id="CLU_1860625_0_0_2"/>
<proteinExistence type="predicted"/>
<evidence type="ECO:0000313" key="1">
    <source>
        <dbReference type="EMBL" id="AIG98390.1"/>
    </source>
</evidence>
<protein>
    <submittedName>
        <fullName evidence="1">Uncharacterized protein</fullName>
    </submittedName>
</protein>
<dbReference type="AlphaFoldDB" id="A0A075WD80"/>
<dbReference type="KEGG" id="afg:AFULGI_00016280"/>
<dbReference type="RefSeq" id="WP_048095751.1">
    <property type="nucleotide sequence ID" value="NZ_CP006577.1"/>
</dbReference>
<evidence type="ECO:0000313" key="2">
    <source>
        <dbReference type="Proteomes" id="UP000028501"/>
    </source>
</evidence>
<dbReference type="EMBL" id="CP006577">
    <property type="protein sequence ID" value="AIG98390.1"/>
    <property type="molecule type" value="Genomic_DNA"/>
</dbReference>
<reference evidence="1 2" key="1">
    <citation type="submission" date="2013-07" db="EMBL/GenBank/DDBJ databases">
        <title>Genome of Archaeoglobus fulgidus.</title>
        <authorList>
            <person name="Fiebig A."/>
            <person name="Birkeland N.-K."/>
        </authorList>
    </citation>
    <scope>NUCLEOTIDE SEQUENCE [LARGE SCALE GENOMIC DNA]</scope>
    <source>
        <strain evidence="1 2">DSM 8774</strain>
    </source>
</reference>
<dbReference type="Proteomes" id="UP000028501">
    <property type="component" value="Chromosome"/>
</dbReference>
<dbReference type="GeneID" id="24795129"/>